<name>A0ABW4AKG6_9ACTN</name>
<evidence type="ECO:0000313" key="2">
    <source>
        <dbReference type="Proteomes" id="UP001597183"/>
    </source>
</evidence>
<organism evidence="1 2">
    <name type="scientific">Actinoplanes sichuanensis</name>
    <dbReference type="NCBI Taxonomy" id="512349"/>
    <lineage>
        <taxon>Bacteria</taxon>
        <taxon>Bacillati</taxon>
        <taxon>Actinomycetota</taxon>
        <taxon>Actinomycetes</taxon>
        <taxon>Micromonosporales</taxon>
        <taxon>Micromonosporaceae</taxon>
        <taxon>Actinoplanes</taxon>
    </lineage>
</organism>
<dbReference type="Gene3D" id="2.30.110.10">
    <property type="entry name" value="Electron Transport, Fmn-binding Protein, Chain A"/>
    <property type="match status" value="1"/>
</dbReference>
<sequence length="167" mass="17794">MSIGTRLRHHDTHPTLTADDVWAAVSHASFAVLSHVTPAGAPRSSGVVYAVTGDRMYVVVAADGWKARHIGAEATVAVTVPVRRGGLLALLMPIPPATISFPAVATAHPAQIIDRLPGLARILPPERRTACTVLEIRPTGHYVTYGLGVPLMTMRDTERARARVAVD</sequence>
<dbReference type="EMBL" id="JBHTMK010000050">
    <property type="protein sequence ID" value="MFD1371018.1"/>
    <property type="molecule type" value="Genomic_DNA"/>
</dbReference>
<dbReference type="RefSeq" id="WP_317795595.1">
    <property type="nucleotide sequence ID" value="NZ_AP028461.1"/>
</dbReference>
<reference evidence="2" key="1">
    <citation type="journal article" date="2019" name="Int. J. Syst. Evol. Microbiol.">
        <title>The Global Catalogue of Microorganisms (GCM) 10K type strain sequencing project: providing services to taxonomists for standard genome sequencing and annotation.</title>
        <authorList>
            <consortium name="The Broad Institute Genomics Platform"/>
            <consortium name="The Broad Institute Genome Sequencing Center for Infectious Disease"/>
            <person name="Wu L."/>
            <person name="Ma J."/>
        </authorList>
    </citation>
    <scope>NUCLEOTIDE SEQUENCE [LARGE SCALE GENOMIC DNA]</scope>
    <source>
        <strain evidence="2">CCM 7526</strain>
    </source>
</reference>
<dbReference type="InterPro" id="IPR012349">
    <property type="entry name" value="Split_barrel_FMN-bd"/>
</dbReference>
<evidence type="ECO:0008006" key="3">
    <source>
        <dbReference type="Google" id="ProtNLM"/>
    </source>
</evidence>
<gene>
    <name evidence="1" type="ORF">ACFQ5G_37255</name>
</gene>
<dbReference type="SUPFAM" id="SSF50475">
    <property type="entry name" value="FMN-binding split barrel"/>
    <property type="match status" value="1"/>
</dbReference>
<accession>A0ABW4AKG6</accession>
<comment type="caution">
    <text evidence="1">The sequence shown here is derived from an EMBL/GenBank/DDBJ whole genome shotgun (WGS) entry which is preliminary data.</text>
</comment>
<proteinExistence type="predicted"/>
<evidence type="ECO:0000313" key="1">
    <source>
        <dbReference type="EMBL" id="MFD1371018.1"/>
    </source>
</evidence>
<keyword evidence="2" id="KW-1185">Reference proteome</keyword>
<protein>
    <recommendedName>
        <fullName evidence="3">Pyridoxamine 5'-phosphate oxidase</fullName>
    </recommendedName>
</protein>
<dbReference type="Proteomes" id="UP001597183">
    <property type="component" value="Unassembled WGS sequence"/>
</dbReference>